<protein>
    <recommendedName>
        <fullName evidence="3">Carbon monoxide dehydrogenase subunit G</fullName>
    </recommendedName>
</protein>
<proteinExistence type="predicted"/>
<dbReference type="eggNOG" id="COG3427">
    <property type="taxonomic scope" value="Bacteria"/>
</dbReference>
<reference evidence="1 2" key="1">
    <citation type="journal article" date="2009" name="Stand. Genomic Sci.">
        <title>Complete genome sequence of Catenulispora acidiphila type strain (ID 139908).</title>
        <authorList>
            <person name="Copeland A."/>
            <person name="Lapidus A."/>
            <person name="Glavina Del Rio T."/>
            <person name="Nolan M."/>
            <person name="Lucas S."/>
            <person name="Chen F."/>
            <person name="Tice H."/>
            <person name="Cheng J.F."/>
            <person name="Bruce D."/>
            <person name="Goodwin L."/>
            <person name="Pitluck S."/>
            <person name="Mikhailova N."/>
            <person name="Pati A."/>
            <person name="Ivanova N."/>
            <person name="Mavromatis K."/>
            <person name="Chen A."/>
            <person name="Palaniappan K."/>
            <person name="Chain P."/>
            <person name="Land M."/>
            <person name="Hauser L."/>
            <person name="Chang Y.J."/>
            <person name="Jeffries C.D."/>
            <person name="Chertkov O."/>
            <person name="Brettin T."/>
            <person name="Detter J.C."/>
            <person name="Han C."/>
            <person name="Ali Z."/>
            <person name="Tindall B.J."/>
            <person name="Goker M."/>
            <person name="Bristow J."/>
            <person name="Eisen J.A."/>
            <person name="Markowitz V."/>
            <person name="Hugenholtz P."/>
            <person name="Kyrpides N.C."/>
            <person name="Klenk H.P."/>
        </authorList>
    </citation>
    <scope>NUCLEOTIDE SEQUENCE [LARGE SCALE GENOMIC DNA]</scope>
    <source>
        <strain evidence="2">DSM 44928 / JCM 14897 / NBRC 102108 / NRRL B-24433 / ID139908</strain>
    </source>
</reference>
<evidence type="ECO:0008006" key="3">
    <source>
        <dbReference type="Google" id="ProtNLM"/>
    </source>
</evidence>
<dbReference type="Gene3D" id="3.30.530.20">
    <property type="match status" value="1"/>
</dbReference>
<dbReference type="OrthoDB" id="3371087at2"/>
<evidence type="ECO:0000313" key="1">
    <source>
        <dbReference type="EMBL" id="ACU71603.1"/>
    </source>
</evidence>
<organism evidence="1 2">
    <name type="scientific">Catenulispora acidiphila (strain DSM 44928 / JCM 14897 / NBRC 102108 / NRRL B-24433 / ID139908)</name>
    <dbReference type="NCBI Taxonomy" id="479433"/>
    <lineage>
        <taxon>Bacteria</taxon>
        <taxon>Bacillati</taxon>
        <taxon>Actinomycetota</taxon>
        <taxon>Actinomycetes</taxon>
        <taxon>Catenulisporales</taxon>
        <taxon>Catenulisporaceae</taxon>
        <taxon>Catenulispora</taxon>
    </lineage>
</organism>
<name>C7PZE6_CATAD</name>
<dbReference type="AlphaFoldDB" id="C7PZE6"/>
<gene>
    <name evidence="1" type="ordered locus">Caci_2688</name>
</gene>
<dbReference type="Proteomes" id="UP000000851">
    <property type="component" value="Chromosome"/>
</dbReference>
<dbReference type="InterPro" id="IPR023393">
    <property type="entry name" value="START-like_dom_sf"/>
</dbReference>
<evidence type="ECO:0000313" key="2">
    <source>
        <dbReference type="Proteomes" id="UP000000851"/>
    </source>
</evidence>
<keyword evidence="2" id="KW-1185">Reference proteome</keyword>
<dbReference type="SUPFAM" id="SSF55961">
    <property type="entry name" value="Bet v1-like"/>
    <property type="match status" value="1"/>
</dbReference>
<dbReference type="EMBL" id="CP001700">
    <property type="protein sequence ID" value="ACU71603.1"/>
    <property type="molecule type" value="Genomic_DNA"/>
</dbReference>
<dbReference type="STRING" id="479433.Caci_2688"/>
<dbReference type="InterPro" id="IPR019587">
    <property type="entry name" value="Polyketide_cyclase/dehydratase"/>
</dbReference>
<dbReference type="Pfam" id="PF10604">
    <property type="entry name" value="Polyketide_cyc2"/>
    <property type="match status" value="1"/>
</dbReference>
<dbReference type="RefSeq" id="WP_012786896.1">
    <property type="nucleotide sequence ID" value="NC_013131.1"/>
</dbReference>
<sequence length="142" mass="15968">MKVQRTIKVDRPQPTVVAYLADFTNTEHWDPGTLHCVRTDTGPIRVGATWKNVSNFHGRTTELDYRLARLDPARLTFTGHNKQATTTDDLHFATNGTTTTITYNAEITFNGLLKLATPFVRRSFEKLADEVETSLTTTLEAL</sequence>
<accession>C7PZE6</accession>
<dbReference type="InParanoid" id="C7PZE6"/>
<dbReference type="HOGENOM" id="CLU_149789_0_0_11"/>
<dbReference type="KEGG" id="cai:Caci_2688"/>